<feature type="transmembrane region" description="Helical" evidence="8">
    <location>
        <begin position="99"/>
        <end position="118"/>
    </location>
</feature>
<feature type="transmembrane region" description="Helical" evidence="8">
    <location>
        <begin position="191"/>
        <end position="213"/>
    </location>
</feature>
<evidence type="ECO:0000256" key="8">
    <source>
        <dbReference type="RuleBase" id="RU362088"/>
    </source>
</evidence>
<keyword evidence="4 8" id="KW-0812">Transmembrane</keyword>
<dbReference type="GO" id="GO:0005385">
    <property type="term" value="F:zinc ion transmembrane transporter activity"/>
    <property type="evidence" value="ECO:0007669"/>
    <property type="project" value="InterPro"/>
</dbReference>
<dbReference type="Proteomes" id="UP001438707">
    <property type="component" value="Unassembled WGS sequence"/>
</dbReference>
<dbReference type="GO" id="GO:0005886">
    <property type="term" value="C:plasma membrane"/>
    <property type="evidence" value="ECO:0007669"/>
    <property type="project" value="TreeGrafter"/>
</dbReference>
<comment type="similarity">
    <text evidence="2 8">Belongs to the ZIP transporter (TC 2.A.5) family.</text>
</comment>
<dbReference type="PANTHER" id="PTHR11040">
    <property type="entry name" value="ZINC/IRON TRANSPORTER"/>
    <property type="match status" value="1"/>
</dbReference>
<evidence type="ECO:0000256" key="1">
    <source>
        <dbReference type="ARBA" id="ARBA00004141"/>
    </source>
</evidence>
<evidence type="ECO:0000313" key="9">
    <source>
        <dbReference type="EMBL" id="KAK9820929.1"/>
    </source>
</evidence>
<sequence length="345" mass="37171">MSDAGSPVTSLTDECQLDPSDNTNAALGLRIAALFAILACSTIGGLLPLLSKNRLKFGFFLSKVFAAGVVTATGFVHILPDAVDALSNPCLGFSTTYPWAYTFAGGCALITFTLEYFLHRLFFRRARRAAAKQARNRDPEQHDLECPGCLEEAQGPDFDGKHPTTVDKLGSVPITAEQSNFSEARRREAAVVAYVLEAGVIFHSIFIGISLGITHDSDVARALLIALCFHQGFEGLAIGMAFMKAEYNKLKYLCFMVAFVLVTPIGICIGIGLSTSYNENGKVALGFEGAFNSASAGILIYNALVDLLLPAFQAEELPSKTWQQLLGFAFVFAGYCCMAMLAIWA</sequence>
<evidence type="ECO:0000256" key="7">
    <source>
        <dbReference type="ARBA" id="ARBA00023136"/>
    </source>
</evidence>
<proteinExistence type="inferred from homology"/>
<gene>
    <name evidence="9" type="ORF">WJX74_009331</name>
</gene>
<feature type="transmembrane region" description="Helical" evidence="8">
    <location>
        <begin position="219"/>
        <end position="240"/>
    </location>
</feature>
<dbReference type="EMBL" id="JALJOS010000042">
    <property type="protein sequence ID" value="KAK9820929.1"/>
    <property type="molecule type" value="Genomic_DNA"/>
</dbReference>
<feature type="transmembrane region" description="Helical" evidence="8">
    <location>
        <begin position="27"/>
        <end position="50"/>
    </location>
</feature>
<evidence type="ECO:0000256" key="3">
    <source>
        <dbReference type="ARBA" id="ARBA00022448"/>
    </source>
</evidence>
<dbReference type="AlphaFoldDB" id="A0AAW1QHL3"/>
<accession>A0AAW1QHL3</accession>
<evidence type="ECO:0000313" key="10">
    <source>
        <dbReference type="Proteomes" id="UP001438707"/>
    </source>
</evidence>
<feature type="transmembrane region" description="Helical" evidence="8">
    <location>
        <begin position="293"/>
        <end position="312"/>
    </location>
</feature>
<evidence type="ECO:0000256" key="4">
    <source>
        <dbReference type="ARBA" id="ARBA00022692"/>
    </source>
</evidence>
<keyword evidence="5 8" id="KW-1133">Transmembrane helix</keyword>
<dbReference type="Pfam" id="PF02535">
    <property type="entry name" value="Zip"/>
    <property type="match status" value="1"/>
</dbReference>
<feature type="transmembrane region" description="Helical" evidence="8">
    <location>
        <begin position="252"/>
        <end position="273"/>
    </location>
</feature>
<keyword evidence="3 8" id="KW-0813">Transport</keyword>
<dbReference type="InterPro" id="IPR004698">
    <property type="entry name" value="Zn/Fe_permease_fun/pln"/>
</dbReference>
<dbReference type="InterPro" id="IPR003689">
    <property type="entry name" value="ZIP"/>
</dbReference>
<comment type="subcellular location">
    <subcellularLocation>
        <location evidence="1 8">Membrane</location>
        <topology evidence="1 8">Multi-pass membrane protein</topology>
    </subcellularLocation>
</comment>
<evidence type="ECO:0000256" key="6">
    <source>
        <dbReference type="ARBA" id="ARBA00023065"/>
    </source>
</evidence>
<keyword evidence="10" id="KW-1185">Reference proteome</keyword>
<dbReference type="NCBIfam" id="TIGR00820">
    <property type="entry name" value="zip"/>
    <property type="match status" value="1"/>
</dbReference>
<comment type="caution">
    <text evidence="9">The sequence shown here is derived from an EMBL/GenBank/DDBJ whole genome shotgun (WGS) entry which is preliminary data.</text>
</comment>
<feature type="transmembrane region" description="Helical" evidence="8">
    <location>
        <begin position="324"/>
        <end position="344"/>
    </location>
</feature>
<keyword evidence="6 8" id="KW-0406">Ion transport</keyword>
<organism evidence="9 10">
    <name type="scientific">Apatococcus lobatus</name>
    <dbReference type="NCBI Taxonomy" id="904363"/>
    <lineage>
        <taxon>Eukaryota</taxon>
        <taxon>Viridiplantae</taxon>
        <taxon>Chlorophyta</taxon>
        <taxon>core chlorophytes</taxon>
        <taxon>Trebouxiophyceae</taxon>
        <taxon>Chlorellales</taxon>
        <taxon>Chlorellaceae</taxon>
        <taxon>Apatococcus</taxon>
    </lineage>
</organism>
<dbReference type="PANTHER" id="PTHR11040:SF44">
    <property type="entry name" value="PROTEIN ZNTC-RELATED"/>
    <property type="match status" value="1"/>
</dbReference>
<keyword evidence="7 8" id="KW-0472">Membrane</keyword>
<reference evidence="9 10" key="1">
    <citation type="journal article" date="2024" name="Nat. Commun.">
        <title>Phylogenomics reveals the evolutionary origins of lichenization in chlorophyte algae.</title>
        <authorList>
            <person name="Puginier C."/>
            <person name="Libourel C."/>
            <person name="Otte J."/>
            <person name="Skaloud P."/>
            <person name="Haon M."/>
            <person name="Grisel S."/>
            <person name="Petersen M."/>
            <person name="Berrin J.G."/>
            <person name="Delaux P.M."/>
            <person name="Dal Grande F."/>
            <person name="Keller J."/>
        </authorList>
    </citation>
    <scope>NUCLEOTIDE SEQUENCE [LARGE SCALE GENOMIC DNA]</scope>
    <source>
        <strain evidence="9 10">SAG 2145</strain>
    </source>
</reference>
<evidence type="ECO:0000256" key="2">
    <source>
        <dbReference type="ARBA" id="ARBA00006939"/>
    </source>
</evidence>
<feature type="transmembrane region" description="Helical" evidence="8">
    <location>
        <begin position="57"/>
        <end position="79"/>
    </location>
</feature>
<evidence type="ECO:0000256" key="5">
    <source>
        <dbReference type="ARBA" id="ARBA00022989"/>
    </source>
</evidence>
<protein>
    <submittedName>
        <fullName evidence="9">Uncharacterized protein</fullName>
    </submittedName>
</protein>
<name>A0AAW1QHL3_9CHLO</name>